<keyword evidence="6 9" id="KW-0732">Signal</keyword>
<protein>
    <recommendedName>
        <fullName evidence="9">Phytosulfokine</fullName>
    </recommendedName>
    <component>
        <recommendedName>
            <fullName evidence="9">Phytosulfokine-alpha</fullName>
            <shortName evidence="9">PSK-alpha</shortName>
            <shortName evidence="9">Phytosulfokine-a</shortName>
        </recommendedName>
    </component>
    <component>
        <recommendedName>
            <fullName evidence="9">Phytosulfokine-beta</fullName>
            <shortName evidence="9">PSK-beta</shortName>
            <shortName evidence="9">Phytosulfokine-b</shortName>
        </recommendedName>
    </component>
</protein>
<dbReference type="PROSITE" id="PS51257">
    <property type="entry name" value="PROKAR_LIPOPROTEIN"/>
    <property type="match status" value="1"/>
</dbReference>
<dbReference type="AlphaFoldDB" id="A0AA38S861"/>
<sequence length="84" mass="9367">MSKNIRITTFCMIAIVLLSMLSCTVARPLPAFNDVTPVETHLTEEEVAKVKAQERCSGPGEEECLARSTLAAHIDYIYTQKKRP</sequence>
<organism evidence="10 11">
    <name type="scientific">Centaurea solstitialis</name>
    <name type="common">yellow star-thistle</name>
    <dbReference type="NCBI Taxonomy" id="347529"/>
    <lineage>
        <taxon>Eukaryota</taxon>
        <taxon>Viridiplantae</taxon>
        <taxon>Streptophyta</taxon>
        <taxon>Embryophyta</taxon>
        <taxon>Tracheophyta</taxon>
        <taxon>Spermatophyta</taxon>
        <taxon>Magnoliopsida</taxon>
        <taxon>eudicotyledons</taxon>
        <taxon>Gunneridae</taxon>
        <taxon>Pentapetalae</taxon>
        <taxon>asterids</taxon>
        <taxon>campanulids</taxon>
        <taxon>Asterales</taxon>
        <taxon>Asteraceae</taxon>
        <taxon>Carduoideae</taxon>
        <taxon>Cardueae</taxon>
        <taxon>Centaureinae</taxon>
        <taxon>Centaurea</taxon>
    </lineage>
</organism>
<evidence type="ECO:0000256" key="6">
    <source>
        <dbReference type="ARBA" id="ARBA00022729"/>
    </source>
</evidence>
<dbReference type="GO" id="GO:0030154">
    <property type="term" value="P:cell differentiation"/>
    <property type="evidence" value="ECO:0007669"/>
    <property type="project" value="UniProtKB-UniRule"/>
</dbReference>
<comment type="PTM">
    <text evidence="9">Sulfation is important for activity and for the binding to a putative membrane receptor.</text>
</comment>
<evidence type="ECO:0000313" key="10">
    <source>
        <dbReference type="EMBL" id="KAJ9537975.1"/>
    </source>
</evidence>
<keyword evidence="5 9" id="KW-0765">Sulfation</keyword>
<evidence type="ECO:0000256" key="1">
    <source>
        <dbReference type="ARBA" id="ARBA00004613"/>
    </source>
</evidence>
<evidence type="ECO:0000256" key="2">
    <source>
        <dbReference type="ARBA" id="ARBA00010781"/>
    </source>
</evidence>
<keyword evidence="11" id="KW-1185">Reference proteome</keyword>
<keyword evidence="8 9" id="KW-0339">Growth factor</keyword>
<comment type="function">
    <text evidence="9">Promotes plant cell differentiation, organogenesis and somatic embryogenesis as well as cell proliferation.</text>
</comment>
<dbReference type="InterPro" id="IPR009438">
    <property type="entry name" value="Phytosulfokine"/>
</dbReference>
<reference evidence="10" key="1">
    <citation type="submission" date="2023-03" db="EMBL/GenBank/DDBJ databases">
        <title>Chromosome-scale reference genome and RAD-based genetic map of yellow starthistle (Centaurea solstitialis) reveal putative structural variation and QTLs associated with invader traits.</title>
        <authorList>
            <person name="Reatini B."/>
            <person name="Cang F.A."/>
            <person name="Jiang Q."/>
            <person name="Mckibben M.T.W."/>
            <person name="Barker M.S."/>
            <person name="Rieseberg L.H."/>
            <person name="Dlugosch K.M."/>
        </authorList>
    </citation>
    <scope>NUCLEOTIDE SEQUENCE</scope>
    <source>
        <strain evidence="10">CAN-66</strain>
        <tissue evidence="10">Leaf</tissue>
    </source>
</reference>
<comment type="caution">
    <text evidence="10">The sequence shown here is derived from an EMBL/GenBank/DDBJ whole genome shotgun (WGS) entry which is preliminary data.</text>
</comment>
<evidence type="ECO:0000256" key="3">
    <source>
        <dbReference type="ARBA" id="ARBA00022473"/>
    </source>
</evidence>
<evidence type="ECO:0000256" key="4">
    <source>
        <dbReference type="ARBA" id="ARBA00022525"/>
    </source>
</evidence>
<dbReference type="GO" id="GO:0008283">
    <property type="term" value="P:cell population proliferation"/>
    <property type="evidence" value="ECO:0007669"/>
    <property type="project" value="UniProtKB-UniRule"/>
</dbReference>
<dbReference type="Pfam" id="PF06404">
    <property type="entry name" value="PSK"/>
    <property type="match status" value="1"/>
</dbReference>
<keyword evidence="7 9" id="KW-0221">Differentiation</keyword>
<feature type="chain" id="PRO_5041484073" description="Phytosulfokine" evidence="9">
    <location>
        <begin position="27"/>
        <end position="84"/>
    </location>
</feature>
<evidence type="ECO:0000256" key="7">
    <source>
        <dbReference type="ARBA" id="ARBA00022782"/>
    </source>
</evidence>
<keyword evidence="4 9" id="KW-0964">Secreted</keyword>
<evidence type="ECO:0000313" key="11">
    <source>
        <dbReference type="Proteomes" id="UP001172457"/>
    </source>
</evidence>
<accession>A0AA38S861</accession>
<evidence type="ECO:0000256" key="9">
    <source>
        <dbReference type="RuleBase" id="RU368031"/>
    </source>
</evidence>
<name>A0AA38S861_9ASTR</name>
<proteinExistence type="inferred from homology"/>
<comment type="PTM">
    <text evidence="9">PSK-alpha is produced by endopeptidase digestion. PSK-beta is produced from PSK-alpha by exopeptidase digestion.</text>
</comment>
<dbReference type="EMBL" id="JARYMX010000008">
    <property type="protein sequence ID" value="KAJ9537975.1"/>
    <property type="molecule type" value="Genomic_DNA"/>
</dbReference>
<evidence type="ECO:0000256" key="8">
    <source>
        <dbReference type="ARBA" id="ARBA00023030"/>
    </source>
</evidence>
<dbReference type="PANTHER" id="PTHR33285">
    <property type="entry name" value="PHYTOSULFOKINES 3"/>
    <property type="match status" value="1"/>
</dbReference>
<dbReference type="GO" id="GO:0005576">
    <property type="term" value="C:extracellular region"/>
    <property type="evidence" value="ECO:0007669"/>
    <property type="project" value="UniProtKB-SubCell"/>
</dbReference>
<dbReference type="Proteomes" id="UP001172457">
    <property type="component" value="Chromosome 8"/>
</dbReference>
<comment type="similarity">
    <text evidence="2 9">Belongs to the phytosulfokine family.</text>
</comment>
<evidence type="ECO:0000256" key="5">
    <source>
        <dbReference type="ARBA" id="ARBA00022641"/>
    </source>
</evidence>
<dbReference type="GO" id="GO:0008083">
    <property type="term" value="F:growth factor activity"/>
    <property type="evidence" value="ECO:0007669"/>
    <property type="project" value="UniProtKB-UniRule"/>
</dbReference>
<feature type="signal peptide" evidence="9">
    <location>
        <begin position="1"/>
        <end position="26"/>
    </location>
</feature>
<comment type="subcellular location">
    <subcellularLocation>
        <location evidence="1 9">Secreted</location>
    </subcellularLocation>
</comment>
<dbReference type="PANTHER" id="PTHR33285:SF55">
    <property type="entry name" value="PHYTOSULFOKINES 3"/>
    <property type="match status" value="1"/>
</dbReference>
<keyword evidence="3 9" id="KW-0217">Developmental protein</keyword>
<gene>
    <name evidence="10" type="ORF">OSB04_030708</name>
</gene>